<comment type="caution">
    <text evidence="2">The sequence shown here is derived from an EMBL/GenBank/DDBJ whole genome shotgun (WGS) entry which is preliminary data.</text>
</comment>
<organism evidence="2 3">
    <name type="scientific">Parnassius mnemosyne</name>
    <name type="common">clouded apollo</name>
    <dbReference type="NCBI Taxonomy" id="213953"/>
    <lineage>
        <taxon>Eukaryota</taxon>
        <taxon>Metazoa</taxon>
        <taxon>Ecdysozoa</taxon>
        <taxon>Arthropoda</taxon>
        <taxon>Hexapoda</taxon>
        <taxon>Insecta</taxon>
        <taxon>Pterygota</taxon>
        <taxon>Neoptera</taxon>
        <taxon>Endopterygota</taxon>
        <taxon>Lepidoptera</taxon>
        <taxon>Glossata</taxon>
        <taxon>Ditrysia</taxon>
        <taxon>Papilionoidea</taxon>
        <taxon>Papilionidae</taxon>
        <taxon>Parnassiinae</taxon>
        <taxon>Parnassini</taxon>
        <taxon>Parnassius</taxon>
        <taxon>Driopa</taxon>
    </lineage>
</organism>
<keyword evidence="1" id="KW-1133">Transmembrane helix</keyword>
<feature type="transmembrane region" description="Helical" evidence="1">
    <location>
        <begin position="12"/>
        <end position="34"/>
    </location>
</feature>
<feature type="transmembrane region" description="Helical" evidence="1">
    <location>
        <begin position="72"/>
        <end position="96"/>
    </location>
</feature>
<reference evidence="2 3" key="1">
    <citation type="submission" date="2023-11" db="EMBL/GenBank/DDBJ databases">
        <authorList>
            <person name="Hedman E."/>
            <person name="Englund M."/>
            <person name="Stromberg M."/>
            <person name="Nyberg Akerstrom W."/>
            <person name="Nylinder S."/>
            <person name="Jareborg N."/>
            <person name="Kallberg Y."/>
            <person name="Kronander E."/>
        </authorList>
    </citation>
    <scope>NUCLEOTIDE SEQUENCE [LARGE SCALE GENOMIC DNA]</scope>
</reference>
<dbReference type="AlphaFoldDB" id="A0AAV1M2Q9"/>
<name>A0AAV1M2Q9_9NEOP</name>
<evidence type="ECO:0000313" key="3">
    <source>
        <dbReference type="Proteomes" id="UP001314205"/>
    </source>
</evidence>
<feature type="transmembrane region" description="Helical" evidence="1">
    <location>
        <begin position="225"/>
        <end position="250"/>
    </location>
</feature>
<gene>
    <name evidence="2" type="ORF">PARMNEM_LOCUS18918</name>
</gene>
<keyword evidence="1" id="KW-0472">Membrane</keyword>
<keyword evidence="3" id="KW-1185">Reference proteome</keyword>
<dbReference type="EMBL" id="CAVLGL010000115">
    <property type="protein sequence ID" value="CAK1600121.1"/>
    <property type="molecule type" value="Genomic_DNA"/>
</dbReference>
<proteinExistence type="predicted"/>
<sequence length="264" mass="29741">MNQYETERRLCWSYGLLAVLLSVSVVCIAIPYNYWRTTLDVCPGGYFENTNCGCIFYGISVYSYFSGGHNSYCLYAIFAPLPILMYAMIMALFHMYRVCINNIGQYEGETSTTVEEIEGETIVMSSRARIPENNDAVIYCWIPTSCMAAIFGIYNLVHAIIITDGFLKTCFQYRGHLVKEIKAAGDEATAILFRLSCQAVLDFMDYIQKNNAPDTQRGDFINTGIALQLAIISSWIAVSLWITITVFTALRAYKERNVLTCCGN</sequence>
<protein>
    <submittedName>
        <fullName evidence="2">Uncharacterized protein</fullName>
    </submittedName>
</protein>
<keyword evidence="1" id="KW-0812">Transmembrane</keyword>
<dbReference type="Proteomes" id="UP001314205">
    <property type="component" value="Unassembled WGS sequence"/>
</dbReference>
<evidence type="ECO:0000313" key="2">
    <source>
        <dbReference type="EMBL" id="CAK1600121.1"/>
    </source>
</evidence>
<accession>A0AAV1M2Q9</accession>
<evidence type="ECO:0000256" key="1">
    <source>
        <dbReference type="SAM" id="Phobius"/>
    </source>
</evidence>